<dbReference type="EMBL" id="JPGK01000004">
    <property type="protein sequence ID" value="KGA94174.1"/>
    <property type="molecule type" value="Genomic_DNA"/>
</dbReference>
<comment type="caution">
    <text evidence="1">The sequence shown here is derived from an EMBL/GenBank/DDBJ whole genome shotgun (WGS) entry which is preliminary data.</text>
</comment>
<reference evidence="1 2" key="1">
    <citation type="submission" date="2014-06" db="EMBL/GenBank/DDBJ databases">
        <title>Draft genome sequence of iron oxidizing acidophile Leptospirillum ferriphilum DSM14647.</title>
        <authorList>
            <person name="Cardenas J.P."/>
            <person name="Lazcano M."/>
            <person name="Ossandon F.J."/>
            <person name="Corbett M."/>
            <person name="Holmes D.S."/>
            <person name="Watkin E."/>
        </authorList>
    </citation>
    <scope>NUCLEOTIDE SEQUENCE [LARGE SCALE GENOMIC DNA]</scope>
    <source>
        <strain evidence="1 2">DSM 14647</strain>
    </source>
</reference>
<protein>
    <submittedName>
        <fullName evidence="1">Uncharacterized protein</fullName>
    </submittedName>
</protein>
<dbReference type="PATRIC" id="fig|178606.4.peg.1335"/>
<accession>A0A094X6J1</accession>
<proteinExistence type="predicted"/>
<evidence type="ECO:0000313" key="2">
    <source>
        <dbReference type="Proteomes" id="UP000029452"/>
    </source>
</evidence>
<dbReference type="Proteomes" id="UP000029452">
    <property type="component" value="Unassembled WGS sequence"/>
</dbReference>
<gene>
    <name evidence="1" type="ORF">LptCag_0800</name>
</gene>
<evidence type="ECO:0000313" key="1">
    <source>
        <dbReference type="EMBL" id="KGA94174.1"/>
    </source>
</evidence>
<name>A0A094X6J1_9BACT</name>
<dbReference type="AlphaFoldDB" id="A0A094X6J1"/>
<organism evidence="1 2">
    <name type="scientific">Leptospirillum ferriphilum</name>
    <dbReference type="NCBI Taxonomy" id="178606"/>
    <lineage>
        <taxon>Bacteria</taxon>
        <taxon>Pseudomonadati</taxon>
        <taxon>Nitrospirota</taxon>
        <taxon>Nitrospiria</taxon>
        <taxon>Nitrospirales</taxon>
        <taxon>Nitrospiraceae</taxon>
        <taxon>Leptospirillum</taxon>
    </lineage>
</organism>
<sequence>MNSVFRKGIFRKTYHDLHGRLPMKMLLFAFFFFVTTLCLILPESDARTKGGDPLLESLLKDAEGVYLSHIPQAFSLSVIAVRPGTFYSGTISDPGGAVRILSRQAPGKEIVLERLSEDRVRFTLAPVQTKAPDTFSFQTRTGCFTLTVWESPPRHLPLIHLNGYTPPIKKMPVIFCGHGHHVRYEWQGPYPGK</sequence>